<feature type="binding site" evidence="7">
    <location>
        <position position="96"/>
    </location>
    <ligand>
        <name>S-adenosyl-L-methionine</name>
        <dbReference type="ChEBI" id="CHEBI:59789"/>
    </ligand>
</feature>
<dbReference type="PROSITE" id="PS51625">
    <property type="entry name" value="SAM_MT_TRMB"/>
    <property type="match status" value="1"/>
</dbReference>
<dbReference type="InterPro" id="IPR029063">
    <property type="entry name" value="SAM-dependent_MTases_sf"/>
</dbReference>
<evidence type="ECO:0000313" key="8">
    <source>
        <dbReference type="EMBL" id="MBM6851499.1"/>
    </source>
</evidence>
<proteinExistence type="inferred from homology"/>
<comment type="caution">
    <text evidence="7">Lacks conserved residue(s) required for the propagation of feature annotation.</text>
</comment>
<dbReference type="Pfam" id="PF02390">
    <property type="entry name" value="Methyltransf_4"/>
    <property type="match status" value="1"/>
</dbReference>
<dbReference type="Proteomes" id="UP000719500">
    <property type="component" value="Unassembled WGS sequence"/>
</dbReference>
<comment type="pathway">
    <text evidence="7">tRNA modification; N(7)-methylguanine-tRNA biosynthesis.</text>
</comment>
<evidence type="ECO:0000256" key="6">
    <source>
        <dbReference type="ARBA" id="ARBA00022694"/>
    </source>
</evidence>
<dbReference type="InterPro" id="IPR003358">
    <property type="entry name" value="tRNA_(Gua-N-7)_MeTrfase_Trmb"/>
</dbReference>
<name>A0ABS2FV49_9FIRM</name>
<evidence type="ECO:0000256" key="7">
    <source>
        <dbReference type="HAMAP-Rule" id="MF_01057"/>
    </source>
</evidence>
<keyword evidence="6 7" id="KW-0819">tRNA processing</keyword>
<sequence length="352" mass="40019">MRMRKKKNLIPRMERCGDRLIREPYAMPGKWRELMPQARELRLELGCGKGRFTAGTAAAEPDVLFIAVERVPDAMVMAMERCVAQGLTNVYFIDANADQLPLFFAPGEVDRIYINFCDPWPSNRHAKRRLTHGNFLRLYRQVLKMGGQIHFKTDNQDLFTFSIEELPLFGFQLSEVTRDLHANGPVGVMTDYEAKFHDQGLPICRCVGTMVPWEEPFPTDIRRVKNRWLDVFADGVSEADLGKHVLSEGSYLWHLFSWELVPCLSGDAARQALAAAPGEKYLFYYEYPPEGEPLVRPVTAEELAALPTDAGAIPGADWYLVDKDFTWTYVQTHEADCGPYFCRRDPSLSVSG</sequence>
<feature type="binding site" evidence="7">
    <location>
        <position position="44"/>
    </location>
    <ligand>
        <name>S-adenosyl-L-methionine</name>
        <dbReference type="ChEBI" id="CHEBI:59789"/>
    </ligand>
</feature>
<evidence type="ECO:0000256" key="5">
    <source>
        <dbReference type="ARBA" id="ARBA00022691"/>
    </source>
</evidence>
<dbReference type="RefSeq" id="WP_204804352.1">
    <property type="nucleotide sequence ID" value="NZ_JACSNX010000011.1"/>
</dbReference>
<protein>
    <recommendedName>
        <fullName evidence="7">tRNA (guanine-N(7)-)-methyltransferase</fullName>
        <ecNumber evidence="7">2.1.1.33</ecNumber>
    </recommendedName>
    <alternativeName>
        <fullName evidence="7">tRNA (guanine(46)-N(7))-methyltransferase</fullName>
    </alternativeName>
    <alternativeName>
        <fullName evidence="7">tRNA(m7G46)-methyltransferase</fullName>
    </alternativeName>
</protein>
<dbReference type="HAMAP" id="MF_01057">
    <property type="entry name" value="tRNA_methyltr_TrmB"/>
    <property type="match status" value="1"/>
</dbReference>
<dbReference type="PANTHER" id="PTHR23417">
    <property type="entry name" value="3-DEOXY-D-MANNO-OCTULOSONIC-ACID TRANSFERASE/TRNA GUANINE-N 7 - -METHYLTRANSFERASE"/>
    <property type="match status" value="1"/>
</dbReference>
<evidence type="ECO:0000256" key="1">
    <source>
        <dbReference type="ARBA" id="ARBA00000142"/>
    </source>
</evidence>
<feature type="binding site" evidence="7">
    <location>
        <position position="154"/>
    </location>
    <ligand>
        <name>substrate</name>
    </ligand>
</feature>
<evidence type="ECO:0000256" key="3">
    <source>
        <dbReference type="ARBA" id="ARBA00022603"/>
    </source>
</evidence>
<organism evidence="8 9">
    <name type="scientific">Oscillibacter valericigenes</name>
    <dbReference type="NCBI Taxonomy" id="351091"/>
    <lineage>
        <taxon>Bacteria</taxon>
        <taxon>Bacillati</taxon>
        <taxon>Bacillota</taxon>
        <taxon>Clostridia</taxon>
        <taxon>Eubacteriales</taxon>
        <taxon>Oscillospiraceae</taxon>
        <taxon>Oscillibacter</taxon>
    </lineage>
</organism>
<dbReference type="NCBIfam" id="NF001080">
    <property type="entry name" value="PRK00121.2-2"/>
    <property type="match status" value="1"/>
</dbReference>
<comment type="catalytic activity">
    <reaction evidence="1 7">
        <text>guanosine(46) in tRNA + S-adenosyl-L-methionine = N(7)-methylguanosine(46) in tRNA + S-adenosyl-L-homocysteine</text>
        <dbReference type="Rhea" id="RHEA:42708"/>
        <dbReference type="Rhea" id="RHEA-COMP:10188"/>
        <dbReference type="Rhea" id="RHEA-COMP:10189"/>
        <dbReference type="ChEBI" id="CHEBI:57856"/>
        <dbReference type="ChEBI" id="CHEBI:59789"/>
        <dbReference type="ChEBI" id="CHEBI:74269"/>
        <dbReference type="ChEBI" id="CHEBI:74480"/>
        <dbReference type="EC" id="2.1.1.33"/>
    </reaction>
</comment>
<keyword evidence="3 7" id="KW-0489">Methyltransferase</keyword>
<evidence type="ECO:0000256" key="4">
    <source>
        <dbReference type="ARBA" id="ARBA00022679"/>
    </source>
</evidence>
<dbReference type="EC" id="2.1.1.33" evidence="7"/>
<keyword evidence="4 7" id="KW-0808">Transferase</keyword>
<dbReference type="Pfam" id="PF14101">
    <property type="entry name" value="DUF4275"/>
    <property type="match status" value="1"/>
</dbReference>
<evidence type="ECO:0000313" key="9">
    <source>
        <dbReference type="Proteomes" id="UP000719500"/>
    </source>
</evidence>
<evidence type="ECO:0000256" key="2">
    <source>
        <dbReference type="ARBA" id="ARBA00003015"/>
    </source>
</evidence>
<dbReference type="NCBIfam" id="TIGR00091">
    <property type="entry name" value="tRNA (guanosine(46)-N7)-methyltransferase TrmB"/>
    <property type="match status" value="1"/>
</dbReference>
<comment type="caution">
    <text evidence="8">The sequence shown here is derived from an EMBL/GenBank/DDBJ whole genome shotgun (WGS) entry which is preliminary data.</text>
</comment>
<comment type="similarity">
    <text evidence="7">Belongs to the class I-like SAM-binding methyltransferase superfamily. TrmB family.</text>
</comment>
<gene>
    <name evidence="7 8" type="primary">trmB</name>
    <name evidence="8" type="ORF">H9X91_08640</name>
</gene>
<feature type="binding site" evidence="7">
    <location>
        <position position="69"/>
    </location>
    <ligand>
        <name>S-adenosyl-L-methionine</name>
        <dbReference type="ChEBI" id="CHEBI:59789"/>
    </ligand>
</feature>
<dbReference type="GO" id="GO:0008176">
    <property type="term" value="F:tRNA (guanine(46)-N7)-methyltransferase activity"/>
    <property type="evidence" value="ECO:0007669"/>
    <property type="project" value="UniProtKB-EC"/>
</dbReference>
<keyword evidence="5 7" id="KW-0949">S-adenosyl-L-methionine</keyword>
<accession>A0ABS2FV49</accession>
<feature type="binding site" evidence="7">
    <location>
        <position position="118"/>
    </location>
    <ligand>
        <name>S-adenosyl-L-methionine</name>
        <dbReference type="ChEBI" id="CHEBI:59789"/>
    </ligand>
</feature>
<dbReference type="InterPro" id="IPR025454">
    <property type="entry name" value="DUF4275"/>
</dbReference>
<dbReference type="EMBL" id="JACSNX010000011">
    <property type="protein sequence ID" value="MBM6851499.1"/>
    <property type="molecule type" value="Genomic_DNA"/>
</dbReference>
<reference evidence="8 9" key="1">
    <citation type="journal article" date="2021" name="Sci. Rep.">
        <title>The distribution of antibiotic resistance genes in chicken gut microbiota commensals.</title>
        <authorList>
            <person name="Juricova H."/>
            <person name="Matiasovicova J."/>
            <person name="Kubasova T."/>
            <person name="Cejkova D."/>
            <person name="Rychlik I."/>
        </authorList>
    </citation>
    <scope>NUCLEOTIDE SEQUENCE [LARGE SCALE GENOMIC DNA]</scope>
    <source>
        <strain evidence="8 9">An411</strain>
    </source>
</reference>
<feature type="binding site" evidence="7">
    <location>
        <begin position="190"/>
        <end position="193"/>
    </location>
    <ligand>
        <name>substrate</name>
    </ligand>
</feature>
<comment type="function">
    <text evidence="2 7">Catalyzes the formation of N(7)-methylguanine at position 46 (m7G46) in tRNA.</text>
</comment>
<dbReference type="InterPro" id="IPR055361">
    <property type="entry name" value="tRNA_methyltr_TrmB_bact"/>
</dbReference>
<dbReference type="CDD" id="cd02440">
    <property type="entry name" value="AdoMet_MTases"/>
    <property type="match status" value="1"/>
</dbReference>
<dbReference type="Gene3D" id="3.40.50.150">
    <property type="entry name" value="Vaccinia Virus protein VP39"/>
    <property type="match status" value="1"/>
</dbReference>
<dbReference type="SUPFAM" id="SSF53335">
    <property type="entry name" value="S-adenosyl-L-methionine-dependent methyltransferases"/>
    <property type="match status" value="1"/>
</dbReference>
<dbReference type="PANTHER" id="PTHR23417:SF14">
    <property type="entry name" value="PENTACOTRIPEPTIDE-REPEAT REGION OF PRORP DOMAIN-CONTAINING PROTEIN"/>
    <property type="match status" value="1"/>
</dbReference>
<keyword evidence="9" id="KW-1185">Reference proteome</keyword>